<comment type="similarity">
    <text evidence="3">Belongs to the UPRTase family.</text>
</comment>
<evidence type="ECO:0000313" key="12">
    <source>
        <dbReference type="Proteomes" id="UP000674143"/>
    </source>
</evidence>
<keyword evidence="8" id="KW-0547">Nucleotide-binding</keyword>
<keyword evidence="6" id="KW-0328">Glycosyltransferase</keyword>
<reference evidence="12" key="1">
    <citation type="journal article" date="2021" name="Microbiol. Resour. Announc.">
        <title>LGAAP: Leishmaniinae Genome Assembly and Annotation Pipeline.</title>
        <authorList>
            <person name="Almutairi H."/>
            <person name="Urbaniak M.D."/>
            <person name="Bates M.D."/>
            <person name="Jariyapan N."/>
            <person name="Kwakye-Nuako G."/>
            <person name="Thomaz-Soccol V."/>
            <person name="Al-Salem W.S."/>
            <person name="Dillon R.J."/>
            <person name="Bates P.A."/>
            <person name="Gatherer D."/>
        </authorList>
    </citation>
    <scope>NUCLEOTIDE SEQUENCE [LARGE SCALE GENOMIC DNA]</scope>
</reference>
<dbReference type="SUPFAM" id="SSF53271">
    <property type="entry name" value="PRTase-like"/>
    <property type="match status" value="1"/>
</dbReference>
<evidence type="ECO:0000256" key="9">
    <source>
        <dbReference type="ARBA" id="ARBA00023134"/>
    </source>
</evidence>
<dbReference type="GO" id="GO:0008655">
    <property type="term" value="P:pyrimidine-containing compound salvage"/>
    <property type="evidence" value="ECO:0007669"/>
    <property type="project" value="UniProtKB-ARBA"/>
</dbReference>
<dbReference type="GeneID" id="92356869"/>
<comment type="pathway">
    <text evidence="2">Pyrimidine metabolism; UMP biosynthesis via salvage pathway; UMP from uracil: step 1/1.</text>
</comment>
<evidence type="ECO:0000256" key="1">
    <source>
        <dbReference type="ARBA" id="ARBA00001946"/>
    </source>
</evidence>
<feature type="domain" description="Phosphoribosyltransferase" evidence="10">
    <location>
        <begin position="39"/>
        <end position="248"/>
    </location>
</feature>
<name>A0A836KJC2_9TRYP</name>
<comment type="cofactor">
    <cofactor evidence="1">
        <name>Mg(2+)</name>
        <dbReference type="ChEBI" id="CHEBI:18420"/>
    </cofactor>
</comment>
<evidence type="ECO:0000256" key="6">
    <source>
        <dbReference type="ARBA" id="ARBA00022676"/>
    </source>
</evidence>
<dbReference type="InterPro" id="IPR029057">
    <property type="entry name" value="PRTase-like"/>
</dbReference>
<dbReference type="Pfam" id="PF14681">
    <property type="entry name" value="UPRTase"/>
    <property type="match status" value="1"/>
</dbReference>
<dbReference type="GO" id="GO:0004845">
    <property type="term" value="F:uracil phosphoribosyltransferase activity"/>
    <property type="evidence" value="ECO:0007669"/>
    <property type="project" value="UniProtKB-EC"/>
</dbReference>
<dbReference type="EMBL" id="JAFHLR010000034">
    <property type="protein sequence ID" value="KAG5467783.1"/>
    <property type="molecule type" value="Genomic_DNA"/>
</dbReference>
<protein>
    <recommendedName>
        <fullName evidence="4">uracil phosphoribosyltransferase</fullName>
        <ecNumber evidence="4">2.4.2.9</ecNumber>
    </recommendedName>
</protein>
<evidence type="ECO:0000256" key="7">
    <source>
        <dbReference type="ARBA" id="ARBA00022679"/>
    </source>
</evidence>
<dbReference type="GO" id="GO:0005525">
    <property type="term" value="F:GTP binding"/>
    <property type="evidence" value="ECO:0007669"/>
    <property type="project" value="UniProtKB-KW"/>
</dbReference>
<dbReference type="SMR" id="A0A836KJC2"/>
<evidence type="ECO:0000256" key="2">
    <source>
        <dbReference type="ARBA" id="ARBA00005180"/>
    </source>
</evidence>
<dbReference type="RefSeq" id="XP_067059585.1">
    <property type="nucleotide sequence ID" value="XM_067202935.1"/>
</dbReference>
<dbReference type="NCBIfam" id="NF001097">
    <property type="entry name" value="PRK00129.1"/>
    <property type="match status" value="1"/>
</dbReference>
<dbReference type="Proteomes" id="UP000674143">
    <property type="component" value="Unassembled WGS sequence"/>
</dbReference>
<comment type="caution">
    <text evidence="11">The sequence shown here is derived from an EMBL/GenBank/DDBJ whole genome shotgun (WGS) entry which is preliminary data.</text>
</comment>
<keyword evidence="5" id="KW-0021">Allosteric enzyme</keyword>
<evidence type="ECO:0000313" key="11">
    <source>
        <dbReference type="EMBL" id="KAG5467783.1"/>
    </source>
</evidence>
<dbReference type="CDD" id="cd06223">
    <property type="entry name" value="PRTases_typeI"/>
    <property type="match status" value="1"/>
</dbReference>
<dbReference type="EC" id="2.4.2.9" evidence="4"/>
<keyword evidence="12" id="KW-1185">Reference proteome</keyword>
<evidence type="ECO:0000256" key="4">
    <source>
        <dbReference type="ARBA" id="ARBA00011894"/>
    </source>
</evidence>
<organism evidence="11 12">
    <name type="scientific">Leishmania orientalis</name>
    <dbReference type="NCBI Taxonomy" id="2249476"/>
    <lineage>
        <taxon>Eukaryota</taxon>
        <taxon>Discoba</taxon>
        <taxon>Euglenozoa</taxon>
        <taxon>Kinetoplastea</taxon>
        <taxon>Metakinetoplastina</taxon>
        <taxon>Trypanosomatida</taxon>
        <taxon>Trypanosomatidae</taxon>
        <taxon>Leishmaniinae</taxon>
        <taxon>Leishmania</taxon>
    </lineage>
</organism>
<dbReference type="KEGG" id="loi:92356869"/>
<accession>A0A836KJC2</accession>
<evidence type="ECO:0000259" key="10">
    <source>
        <dbReference type="Pfam" id="PF14681"/>
    </source>
</evidence>
<dbReference type="InterPro" id="IPR000836">
    <property type="entry name" value="PRTase_dom"/>
</dbReference>
<keyword evidence="7" id="KW-0808">Transferase</keyword>
<sequence>MASERVTTSATHMRGASPAGRETTMQILNMFPGHLHLLPQTPQLHFLFTVIRNVETQRTDFVFYSERIMRLILEAALCMIPVEPFNVVTPTGAVYKGVRPDDRGIIGVSIMRAGESMERVLREMCRGVRIGKILVQRDEASADKSPDARFSYSKMPKDVASRRVLLLDPMCATGGSAIKATEILINEYDVLEENIIFLNLVSAPAGIKRYLSRFPKIQIVTAAIDDDLDENMYILPGLGDFGDRYFGTIAD</sequence>
<evidence type="ECO:0000256" key="8">
    <source>
        <dbReference type="ARBA" id="ARBA00022741"/>
    </source>
</evidence>
<dbReference type="AlphaFoldDB" id="A0A836KJC2"/>
<gene>
    <name evidence="11" type="ORF">LSCM4_00867</name>
</gene>
<evidence type="ECO:0000256" key="3">
    <source>
        <dbReference type="ARBA" id="ARBA00009516"/>
    </source>
</evidence>
<reference evidence="12" key="2">
    <citation type="journal article" date="2021" name="Sci. Data">
        <title>Chromosome-scale genome sequencing, assembly and annotation of six genomes from subfamily Leishmaniinae.</title>
        <authorList>
            <person name="Almutairi H."/>
            <person name="Urbaniak M.D."/>
            <person name="Bates M.D."/>
            <person name="Jariyapan N."/>
            <person name="Kwakye-Nuako G."/>
            <person name="Thomaz Soccol V."/>
            <person name="Al-Salem W.S."/>
            <person name="Dillon R.J."/>
            <person name="Bates P.A."/>
            <person name="Gatherer D."/>
        </authorList>
    </citation>
    <scope>NUCLEOTIDE SEQUENCE [LARGE SCALE GENOMIC DNA]</scope>
</reference>
<evidence type="ECO:0000256" key="5">
    <source>
        <dbReference type="ARBA" id="ARBA00022533"/>
    </source>
</evidence>
<dbReference type="Gene3D" id="3.40.50.2020">
    <property type="match status" value="1"/>
</dbReference>
<dbReference type="FunFam" id="3.40.50.2020:FF:000023">
    <property type="entry name" value="Probable uracil phosphoribosyltransferase"/>
    <property type="match status" value="1"/>
</dbReference>
<proteinExistence type="inferred from homology"/>
<keyword evidence="9" id="KW-0342">GTP-binding</keyword>